<gene>
    <name evidence="1" type="ORF">JOF53_005504</name>
</gene>
<comment type="caution">
    <text evidence="1">The sequence shown here is derived from an EMBL/GenBank/DDBJ whole genome shotgun (WGS) entry which is preliminary data.</text>
</comment>
<reference evidence="1 2" key="1">
    <citation type="submission" date="2021-03" db="EMBL/GenBank/DDBJ databases">
        <title>Sequencing the genomes of 1000 actinobacteria strains.</title>
        <authorList>
            <person name="Klenk H.-P."/>
        </authorList>
    </citation>
    <scope>NUCLEOTIDE SEQUENCE [LARGE SCALE GENOMIC DNA]</scope>
    <source>
        <strain evidence="1 2">DSM 44580</strain>
    </source>
</reference>
<dbReference type="RefSeq" id="WP_143342563.1">
    <property type="nucleotide sequence ID" value="NZ_JAGIOO010000001.1"/>
</dbReference>
<keyword evidence="2" id="KW-1185">Reference proteome</keyword>
<dbReference type="Proteomes" id="UP001519363">
    <property type="component" value="Unassembled WGS sequence"/>
</dbReference>
<name>A0ABS5AJ82_9PSEU</name>
<evidence type="ECO:0000313" key="2">
    <source>
        <dbReference type="Proteomes" id="UP001519363"/>
    </source>
</evidence>
<protein>
    <submittedName>
        <fullName evidence="1">Uncharacterized protein</fullName>
    </submittedName>
</protein>
<proteinExistence type="predicted"/>
<organism evidence="1 2">
    <name type="scientific">Crossiella equi</name>
    <dbReference type="NCBI Taxonomy" id="130796"/>
    <lineage>
        <taxon>Bacteria</taxon>
        <taxon>Bacillati</taxon>
        <taxon>Actinomycetota</taxon>
        <taxon>Actinomycetes</taxon>
        <taxon>Pseudonocardiales</taxon>
        <taxon>Pseudonocardiaceae</taxon>
        <taxon>Crossiella</taxon>
    </lineage>
</organism>
<sequence length="90" mass="9769">MINLDLTLAPEFVITTEVTDRVPVLLISTAGMRLAIRSGYPTCITRAELAKAGELHAAVQLYFDTCARYLAAQASFANWPAQGTEDPPMV</sequence>
<accession>A0ABS5AJ82</accession>
<evidence type="ECO:0000313" key="1">
    <source>
        <dbReference type="EMBL" id="MBP2476632.1"/>
    </source>
</evidence>
<dbReference type="EMBL" id="JAGIOO010000001">
    <property type="protein sequence ID" value="MBP2476632.1"/>
    <property type="molecule type" value="Genomic_DNA"/>
</dbReference>